<accession>A0ABY5FIV1</accession>
<organism evidence="1 2">
    <name type="scientific">Streptomyces cavourensis</name>
    <dbReference type="NCBI Taxonomy" id="67258"/>
    <lineage>
        <taxon>Bacteria</taxon>
        <taxon>Bacillati</taxon>
        <taxon>Actinomycetota</taxon>
        <taxon>Actinomycetes</taxon>
        <taxon>Kitasatosporales</taxon>
        <taxon>Streptomycetaceae</taxon>
        <taxon>Streptomyces</taxon>
    </lineage>
</organism>
<keyword evidence="1" id="KW-0614">Plasmid</keyword>
<proteinExistence type="predicted"/>
<name>A0ABY5FIV1_9ACTN</name>
<geneLocation type="plasmid" evidence="1 2">
    <name>unnamed</name>
</geneLocation>
<dbReference type="EMBL" id="CP101398">
    <property type="protein sequence ID" value="UTR83641.1"/>
    <property type="molecule type" value="Genomic_DNA"/>
</dbReference>
<gene>
    <name evidence="1" type="ORF">NLU04_34595</name>
</gene>
<sequence length="152" mass="16303">MPDLTETQARDLALAAETAALLPAQRAVIPTLCRMASVDPQTGREANTALLLELLRSGQEAVRAAFEVAGRMLAGDTRPDGHVLAVGNAAQDPMMMLAQDVIQLSMRGKPEKAWARVSRHPRSRQAAVLSVLASFLNYRFAGLDPLTLAATE</sequence>
<dbReference type="Proteomes" id="UP001058236">
    <property type="component" value="Plasmid unnamed"/>
</dbReference>
<reference evidence="1" key="1">
    <citation type="submission" date="2022-07" db="EMBL/GenBank/DDBJ databases">
        <title>Genomic of Streptomyces cavourensis F2.</title>
        <authorList>
            <person name="Hu S."/>
            <person name="Liang W."/>
        </authorList>
    </citation>
    <scope>NUCLEOTIDE SEQUENCE</scope>
    <source>
        <strain evidence="1">F2</strain>
        <plasmid evidence="1">unnamed</plasmid>
    </source>
</reference>
<protein>
    <submittedName>
        <fullName evidence="1">Uncharacterized protein</fullName>
    </submittedName>
</protein>
<evidence type="ECO:0000313" key="2">
    <source>
        <dbReference type="Proteomes" id="UP001058236"/>
    </source>
</evidence>
<evidence type="ECO:0000313" key="1">
    <source>
        <dbReference type="EMBL" id="UTR83641.1"/>
    </source>
</evidence>
<keyword evidence="2" id="KW-1185">Reference proteome</keyword>
<dbReference type="RefSeq" id="WP_255240316.1">
    <property type="nucleotide sequence ID" value="NZ_CP101398.1"/>
</dbReference>